<dbReference type="AlphaFoldDB" id="A0A8S4RLM0"/>
<comment type="caution">
    <text evidence="1">The sequence shown here is derived from an EMBL/GenBank/DDBJ whole genome shotgun (WGS) entry which is preliminary data.</text>
</comment>
<evidence type="ECO:0000313" key="1">
    <source>
        <dbReference type="EMBL" id="CAH2237834.1"/>
    </source>
</evidence>
<name>A0A8S4RLM0_9NEOP</name>
<evidence type="ECO:0000313" key="2">
    <source>
        <dbReference type="Proteomes" id="UP000838756"/>
    </source>
</evidence>
<accession>A0A8S4RLM0</accession>
<gene>
    <name evidence="1" type="primary">jg4410</name>
    <name evidence="1" type="ORF">PAEG_LOCUS15004</name>
</gene>
<proteinExistence type="predicted"/>
<keyword evidence="2" id="KW-1185">Reference proteome</keyword>
<reference evidence="1" key="1">
    <citation type="submission" date="2022-03" db="EMBL/GenBank/DDBJ databases">
        <authorList>
            <person name="Lindestad O."/>
        </authorList>
    </citation>
    <scope>NUCLEOTIDE SEQUENCE</scope>
</reference>
<dbReference type="EMBL" id="CAKXAJ010025292">
    <property type="protein sequence ID" value="CAH2237834.1"/>
    <property type="molecule type" value="Genomic_DNA"/>
</dbReference>
<dbReference type="Proteomes" id="UP000838756">
    <property type="component" value="Unassembled WGS sequence"/>
</dbReference>
<protein>
    <submittedName>
        <fullName evidence="1">Jg4410 protein</fullName>
    </submittedName>
</protein>
<sequence>MGLPISQHWADGSAIAVDGSGNSEDDALLYIPFVASYHTRVKRRGGDNCNLICRQHTVLKFTVERKYLDERSLLGIFSWLSKIKCRKYRSFFSLCVPSQGVQQMHASLFSLQVIKAKKIGAYCLY</sequence>
<organism evidence="1 2">
    <name type="scientific">Pararge aegeria aegeria</name>
    <dbReference type="NCBI Taxonomy" id="348720"/>
    <lineage>
        <taxon>Eukaryota</taxon>
        <taxon>Metazoa</taxon>
        <taxon>Ecdysozoa</taxon>
        <taxon>Arthropoda</taxon>
        <taxon>Hexapoda</taxon>
        <taxon>Insecta</taxon>
        <taxon>Pterygota</taxon>
        <taxon>Neoptera</taxon>
        <taxon>Endopterygota</taxon>
        <taxon>Lepidoptera</taxon>
        <taxon>Glossata</taxon>
        <taxon>Ditrysia</taxon>
        <taxon>Papilionoidea</taxon>
        <taxon>Nymphalidae</taxon>
        <taxon>Satyrinae</taxon>
        <taxon>Satyrini</taxon>
        <taxon>Parargina</taxon>
        <taxon>Pararge</taxon>
    </lineage>
</organism>